<feature type="compositionally biased region" description="Basic and acidic residues" evidence="1">
    <location>
        <begin position="114"/>
        <end position="129"/>
    </location>
</feature>
<feature type="compositionally biased region" description="Basic residues" evidence="1">
    <location>
        <begin position="1"/>
        <end position="12"/>
    </location>
</feature>
<reference evidence="3" key="1">
    <citation type="submission" date="2016-10" db="EMBL/GenBank/DDBJ databases">
        <authorList>
            <person name="Varghese N."/>
            <person name="Submissions S."/>
        </authorList>
    </citation>
    <scope>NUCLEOTIDE SEQUENCE [LARGE SCALE GENOMIC DNA]</scope>
    <source>
        <strain evidence="3">DSM 16858</strain>
    </source>
</reference>
<feature type="compositionally biased region" description="Polar residues" evidence="1">
    <location>
        <begin position="76"/>
        <end position="92"/>
    </location>
</feature>
<keyword evidence="3" id="KW-1185">Reference proteome</keyword>
<dbReference type="RefSeq" id="WP_093518371.1">
    <property type="nucleotide sequence ID" value="NZ_FOIJ01000003.1"/>
</dbReference>
<evidence type="ECO:0008006" key="4">
    <source>
        <dbReference type="Google" id="ProtNLM"/>
    </source>
</evidence>
<dbReference type="EMBL" id="FOIJ01000003">
    <property type="protein sequence ID" value="SET64049.1"/>
    <property type="molecule type" value="Genomic_DNA"/>
</dbReference>
<protein>
    <recommendedName>
        <fullName evidence="4">DUF5872 domain-containing protein</fullName>
    </recommendedName>
</protein>
<dbReference type="Proteomes" id="UP000199181">
    <property type="component" value="Unassembled WGS sequence"/>
</dbReference>
<organism evidence="2 3">
    <name type="scientific">Stigmatella erecta</name>
    <dbReference type="NCBI Taxonomy" id="83460"/>
    <lineage>
        <taxon>Bacteria</taxon>
        <taxon>Pseudomonadati</taxon>
        <taxon>Myxococcota</taxon>
        <taxon>Myxococcia</taxon>
        <taxon>Myxococcales</taxon>
        <taxon>Cystobacterineae</taxon>
        <taxon>Archangiaceae</taxon>
        <taxon>Stigmatella</taxon>
    </lineage>
</organism>
<sequence length="150" mass="16810">MAAKKTASRRRSSTGTSAKSPYTRPALRERLKKRIQAGSKGGRVGQWSARKSQLLAAEYKKAGGGYRGARGEKQKSLQSWTKEAWQTRSGSTRARHGKTTSRYLPKKAWARLSEGQKRATDRRKQEGSRRGRQRVGNTPAARRARKSAIR</sequence>
<accession>A0A1I0G2E8</accession>
<evidence type="ECO:0000256" key="1">
    <source>
        <dbReference type="SAM" id="MobiDB-lite"/>
    </source>
</evidence>
<feature type="region of interest" description="Disordered" evidence="1">
    <location>
        <begin position="1"/>
        <end position="150"/>
    </location>
</feature>
<gene>
    <name evidence="2" type="ORF">SAMN05443639_103641</name>
</gene>
<name>A0A1I0G2E8_9BACT</name>
<feature type="compositionally biased region" description="Basic residues" evidence="1">
    <location>
        <begin position="93"/>
        <end position="109"/>
    </location>
</feature>
<evidence type="ECO:0000313" key="3">
    <source>
        <dbReference type="Proteomes" id="UP000199181"/>
    </source>
</evidence>
<evidence type="ECO:0000313" key="2">
    <source>
        <dbReference type="EMBL" id="SET64049.1"/>
    </source>
</evidence>
<dbReference type="AlphaFoldDB" id="A0A1I0G2E8"/>
<proteinExistence type="predicted"/>